<evidence type="ECO:0000256" key="7">
    <source>
        <dbReference type="ARBA" id="ARBA00023315"/>
    </source>
</evidence>
<dbReference type="GO" id="GO:0005737">
    <property type="term" value="C:cytoplasm"/>
    <property type="evidence" value="ECO:0007669"/>
    <property type="project" value="UniProtKB-SubCell"/>
</dbReference>
<evidence type="ECO:0000256" key="3">
    <source>
        <dbReference type="ARBA" id="ARBA00022490"/>
    </source>
</evidence>
<evidence type="ECO:0000256" key="4">
    <source>
        <dbReference type="ARBA" id="ARBA00022679"/>
    </source>
</evidence>
<sequence>MKELCLGIESTAHTFSVGILDFDGNVYSLTNDTFIPEKGGLHPALVREHHLNNFMAVITEALSKANISIKNINLIAFSQSPGLGPVLKIGALVARLLSQILNIPIVGVNHCIAHIEIGRLKCNIDDPLTLYVSGGNTIISSFESEKYQISGETLDLAIGNMIDSFARDAGLSHPGGPKIEKLALKSNKYIQLPYVVKGMDLSFSGLYTAAKRLIESKKYNEDYNLNDVANSLQETAFAMLTEVTERALAHTEKKEVLLTGGVAANKRLQEMVRSVSEDHNSRFEVVPSKFVGDNGVMIGWTGILRYKAEGGHSIEDTMIKPKERMDQISIPWRKSR</sequence>
<comment type="caution">
    <text evidence="10">The sequence shown here is derived from an EMBL/GenBank/DDBJ whole genome shotgun (WGS) entry which is preliminary data.</text>
</comment>
<dbReference type="AlphaFoldDB" id="A0A0F9PF55"/>
<dbReference type="NCBIfam" id="TIGR00329">
    <property type="entry name" value="gcp_kae1"/>
    <property type="match status" value="1"/>
</dbReference>
<dbReference type="GO" id="GO:0002949">
    <property type="term" value="P:tRNA threonylcarbamoyladenosine modification"/>
    <property type="evidence" value="ECO:0007669"/>
    <property type="project" value="InterPro"/>
</dbReference>
<feature type="domain" description="Gcp-like" evidence="9">
    <location>
        <begin position="30"/>
        <end position="300"/>
    </location>
</feature>
<protein>
    <recommendedName>
        <fullName evidence="2">N(6)-L-threonylcarbamoyladenine synthase</fullName>
        <ecNumber evidence="2">2.3.1.234</ecNumber>
    </recommendedName>
</protein>
<dbReference type="Pfam" id="PF00814">
    <property type="entry name" value="TsaD"/>
    <property type="match status" value="1"/>
</dbReference>
<dbReference type="SUPFAM" id="SSF53067">
    <property type="entry name" value="Actin-like ATPase domain"/>
    <property type="match status" value="1"/>
</dbReference>
<comment type="catalytic activity">
    <reaction evidence="8">
        <text>L-threonylcarbamoyladenylate + adenosine(37) in tRNA = N(6)-L-threonylcarbamoyladenosine(37) in tRNA + AMP + H(+)</text>
        <dbReference type="Rhea" id="RHEA:37059"/>
        <dbReference type="Rhea" id="RHEA-COMP:10162"/>
        <dbReference type="Rhea" id="RHEA-COMP:10163"/>
        <dbReference type="ChEBI" id="CHEBI:15378"/>
        <dbReference type="ChEBI" id="CHEBI:73682"/>
        <dbReference type="ChEBI" id="CHEBI:74411"/>
        <dbReference type="ChEBI" id="CHEBI:74418"/>
        <dbReference type="ChEBI" id="CHEBI:456215"/>
        <dbReference type="EC" id="2.3.1.234"/>
    </reaction>
</comment>
<dbReference type="PANTHER" id="PTHR11735:SF14">
    <property type="entry name" value="TRNA N6-ADENOSINE THREONYLCARBAMOYLTRANSFERASE"/>
    <property type="match status" value="1"/>
</dbReference>
<dbReference type="GO" id="GO:0000408">
    <property type="term" value="C:EKC/KEOPS complex"/>
    <property type="evidence" value="ECO:0007669"/>
    <property type="project" value="InterPro"/>
</dbReference>
<dbReference type="FunFam" id="3.30.420.40:FF:000038">
    <property type="entry name" value="Probable tRNA N6-adenosine threonylcarbamoyltransferase"/>
    <property type="match status" value="1"/>
</dbReference>
<keyword evidence="4" id="KW-0808">Transferase</keyword>
<keyword evidence="7" id="KW-0012">Acyltransferase</keyword>
<dbReference type="NCBIfam" id="NF007174">
    <property type="entry name" value="PRK09605.1"/>
    <property type="match status" value="1"/>
</dbReference>
<dbReference type="PANTHER" id="PTHR11735">
    <property type="entry name" value="TRNA N6-ADENOSINE THREONYLCARBAMOYLTRANSFERASE"/>
    <property type="match status" value="1"/>
</dbReference>
<keyword evidence="5" id="KW-0819">tRNA processing</keyword>
<dbReference type="NCBIfam" id="TIGR03722">
    <property type="entry name" value="arch_KAE1"/>
    <property type="match status" value="1"/>
</dbReference>
<dbReference type="GO" id="GO:0046872">
    <property type="term" value="F:metal ion binding"/>
    <property type="evidence" value="ECO:0007669"/>
    <property type="project" value="UniProtKB-KW"/>
</dbReference>
<evidence type="ECO:0000256" key="8">
    <source>
        <dbReference type="ARBA" id="ARBA00048117"/>
    </source>
</evidence>
<dbReference type="InterPro" id="IPR000905">
    <property type="entry name" value="Gcp-like_dom"/>
</dbReference>
<dbReference type="InterPro" id="IPR017861">
    <property type="entry name" value="KAE1/TsaD"/>
</dbReference>
<dbReference type="EMBL" id="LAZR01006458">
    <property type="protein sequence ID" value="KKM91982.1"/>
    <property type="molecule type" value="Genomic_DNA"/>
</dbReference>
<organism evidence="10">
    <name type="scientific">marine sediment metagenome</name>
    <dbReference type="NCBI Taxonomy" id="412755"/>
    <lineage>
        <taxon>unclassified sequences</taxon>
        <taxon>metagenomes</taxon>
        <taxon>ecological metagenomes</taxon>
    </lineage>
</organism>
<dbReference type="Gene3D" id="3.30.420.40">
    <property type="match status" value="2"/>
</dbReference>
<dbReference type="InterPro" id="IPR043129">
    <property type="entry name" value="ATPase_NBD"/>
</dbReference>
<evidence type="ECO:0000256" key="2">
    <source>
        <dbReference type="ARBA" id="ARBA00012156"/>
    </source>
</evidence>
<keyword evidence="6" id="KW-0479">Metal-binding</keyword>
<gene>
    <name evidence="10" type="ORF">LCGC14_1223040</name>
</gene>
<evidence type="ECO:0000256" key="5">
    <source>
        <dbReference type="ARBA" id="ARBA00022694"/>
    </source>
</evidence>
<accession>A0A0F9PF55</accession>
<dbReference type="GO" id="GO:0061711">
    <property type="term" value="F:tRNA N(6)-L-threonylcarbamoyladenine synthase activity"/>
    <property type="evidence" value="ECO:0007669"/>
    <property type="project" value="UniProtKB-EC"/>
</dbReference>
<reference evidence="10" key="1">
    <citation type="journal article" date="2015" name="Nature">
        <title>Complex archaea that bridge the gap between prokaryotes and eukaryotes.</title>
        <authorList>
            <person name="Spang A."/>
            <person name="Saw J.H."/>
            <person name="Jorgensen S.L."/>
            <person name="Zaremba-Niedzwiedzka K."/>
            <person name="Martijn J."/>
            <person name="Lind A.E."/>
            <person name="van Eijk R."/>
            <person name="Schleper C."/>
            <person name="Guy L."/>
            <person name="Ettema T.J."/>
        </authorList>
    </citation>
    <scope>NUCLEOTIDE SEQUENCE</scope>
</reference>
<keyword evidence="3" id="KW-0963">Cytoplasm</keyword>
<evidence type="ECO:0000259" key="9">
    <source>
        <dbReference type="Pfam" id="PF00814"/>
    </source>
</evidence>
<comment type="subcellular location">
    <subcellularLocation>
        <location evidence="1">Cytoplasm</location>
    </subcellularLocation>
</comment>
<evidence type="ECO:0000256" key="1">
    <source>
        <dbReference type="ARBA" id="ARBA00004496"/>
    </source>
</evidence>
<evidence type="ECO:0000256" key="6">
    <source>
        <dbReference type="ARBA" id="ARBA00022723"/>
    </source>
</evidence>
<name>A0A0F9PF55_9ZZZZ</name>
<dbReference type="CDD" id="cd24131">
    <property type="entry name" value="ASKHA_NBD_Kae1_arch_bac"/>
    <property type="match status" value="1"/>
</dbReference>
<dbReference type="HAMAP" id="MF_01446">
    <property type="entry name" value="Kae1"/>
    <property type="match status" value="1"/>
</dbReference>
<proteinExistence type="inferred from homology"/>
<dbReference type="EC" id="2.3.1.234" evidence="2"/>
<dbReference type="PRINTS" id="PR00789">
    <property type="entry name" value="OSIALOPTASE"/>
</dbReference>
<dbReference type="InterPro" id="IPR034680">
    <property type="entry name" value="Kae1_archaea_euk"/>
</dbReference>
<evidence type="ECO:0000313" key="10">
    <source>
        <dbReference type="EMBL" id="KKM91982.1"/>
    </source>
</evidence>